<organism evidence="4 5">
    <name type="scientific">Amazonocrinis nigriterrae CENA67</name>
    <dbReference type="NCBI Taxonomy" id="2794033"/>
    <lineage>
        <taxon>Bacteria</taxon>
        <taxon>Bacillati</taxon>
        <taxon>Cyanobacteriota</taxon>
        <taxon>Cyanophyceae</taxon>
        <taxon>Nostocales</taxon>
        <taxon>Nostocaceae</taxon>
        <taxon>Amazonocrinis</taxon>
        <taxon>Amazonocrinis nigriterrae</taxon>
    </lineage>
</organism>
<dbReference type="Gene3D" id="1.10.1200.10">
    <property type="entry name" value="ACP-like"/>
    <property type="match status" value="1"/>
</dbReference>
<dbReference type="Proteomes" id="UP000632766">
    <property type="component" value="Unassembled WGS sequence"/>
</dbReference>
<dbReference type="Pfam" id="PF00550">
    <property type="entry name" value="PP-binding"/>
    <property type="match status" value="1"/>
</dbReference>
<reference evidence="4 5" key="1">
    <citation type="journal article" date="2021" name="Int. J. Syst. Evol. Microbiol.">
        <title>Amazonocrinis nigriterrae gen. nov., sp. nov., Atlanticothrix silvestris gen. nov., sp. nov. and Dendronalium phyllosphericum gen. nov., sp. nov., nostocacean cyanobacteria from Brazilian environments.</title>
        <authorList>
            <person name="Alvarenga D.O."/>
            <person name="Andreote A.P.D."/>
            <person name="Branco L.H.Z."/>
            <person name="Delbaje E."/>
            <person name="Cruz R.B."/>
            <person name="Varani A.M."/>
            <person name="Fiore M.F."/>
        </authorList>
    </citation>
    <scope>NUCLEOTIDE SEQUENCE [LARGE SCALE GENOMIC DNA]</scope>
    <source>
        <strain evidence="4 5">CENA67</strain>
    </source>
</reference>
<dbReference type="InterPro" id="IPR020806">
    <property type="entry name" value="PKS_PP-bd"/>
</dbReference>
<evidence type="ECO:0000313" key="5">
    <source>
        <dbReference type="Proteomes" id="UP000632766"/>
    </source>
</evidence>
<dbReference type="EMBL" id="JAECZC010000056">
    <property type="protein sequence ID" value="MBH8565206.1"/>
    <property type="molecule type" value="Genomic_DNA"/>
</dbReference>
<evidence type="ECO:0000256" key="2">
    <source>
        <dbReference type="ARBA" id="ARBA00022553"/>
    </source>
</evidence>
<dbReference type="RefSeq" id="WP_198127009.1">
    <property type="nucleotide sequence ID" value="NZ_JAECZC010000056.1"/>
</dbReference>
<evidence type="ECO:0000313" key="4">
    <source>
        <dbReference type="EMBL" id="MBH8565206.1"/>
    </source>
</evidence>
<feature type="domain" description="Carrier" evidence="3">
    <location>
        <begin position="5"/>
        <end position="79"/>
    </location>
</feature>
<keyword evidence="5" id="KW-1185">Reference proteome</keyword>
<dbReference type="SMART" id="SM00823">
    <property type="entry name" value="PKS_PP"/>
    <property type="match status" value="1"/>
</dbReference>
<evidence type="ECO:0000256" key="1">
    <source>
        <dbReference type="ARBA" id="ARBA00022450"/>
    </source>
</evidence>
<keyword evidence="2" id="KW-0597">Phosphoprotein</keyword>
<protein>
    <submittedName>
        <fullName evidence="4">Acyl carrier protein</fullName>
    </submittedName>
</protein>
<dbReference type="InterPro" id="IPR009081">
    <property type="entry name" value="PP-bd_ACP"/>
</dbReference>
<dbReference type="SUPFAM" id="SSF47336">
    <property type="entry name" value="ACP-like"/>
    <property type="match status" value="1"/>
</dbReference>
<dbReference type="PROSITE" id="PS50075">
    <property type="entry name" value="CARRIER"/>
    <property type="match status" value="1"/>
</dbReference>
<dbReference type="GO" id="GO:0031177">
    <property type="term" value="F:phosphopantetheine binding"/>
    <property type="evidence" value="ECO:0007669"/>
    <property type="project" value="InterPro"/>
</dbReference>
<name>A0A8J7LCY1_9NOST</name>
<gene>
    <name evidence="4" type="ORF">I8748_23985</name>
</gene>
<sequence length="92" mass="10457">MKTQEQISKWIKTYLADILEVEAEKIDENYEFERFGLNSSAAVSLVGDLEEWLGFELSPSLFFEFNTIAQVSTYLAEAAQEENALENVVRSA</sequence>
<evidence type="ECO:0000259" key="3">
    <source>
        <dbReference type="PROSITE" id="PS50075"/>
    </source>
</evidence>
<keyword evidence="1" id="KW-0596">Phosphopantetheine</keyword>
<dbReference type="AlphaFoldDB" id="A0A8J7LCY1"/>
<dbReference type="InterPro" id="IPR036736">
    <property type="entry name" value="ACP-like_sf"/>
</dbReference>
<accession>A0A8J7LCY1</accession>
<comment type="caution">
    <text evidence="4">The sequence shown here is derived from an EMBL/GenBank/DDBJ whole genome shotgun (WGS) entry which is preliminary data.</text>
</comment>
<proteinExistence type="predicted"/>